<keyword evidence="1" id="KW-0472">Membrane</keyword>
<proteinExistence type="predicted"/>
<protein>
    <submittedName>
        <fullName evidence="2">Uncharacterized protein</fullName>
    </submittedName>
</protein>
<feature type="transmembrane region" description="Helical" evidence="1">
    <location>
        <begin position="21"/>
        <end position="42"/>
    </location>
</feature>
<feature type="transmembrane region" description="Helical" evidence="1">
    <location>
        <begin position="48"/>
        <end position="73"/>
    </location>
</feature>
<accession>A0A382V3Y5</accession>
<evidence type="ECO:0000256" key="1">
    <source>
        <dbReference type="SAM" id="Phobius"/>
    </source>
</evidence>
<reference evidence="2" key="1">
    <citation type="submission" date="2018-05" db="EMBL/GenBank/DDBJ databases">
        <authorList>
            <person name="Lanie J.A."/>
            <person name="Ng W.-L."/>
            <person name="Kazmierczak K.M."/>
            <person name="Andrzejewski T.M."/>
            <person name="Davidsen T.M."/>
            <person name="Wayne K.J."/>
            <person name="Tettelin H."/>
            <person name="Glass J.I."/>
            <person name="Rusch D."/>
            <person name="Podicherti R."/>
            <person name="Tsui H.-C.T."/>
            <person name="Winkler M.E."/>
        </authorList>
    </citation>
    <scope>NUCLEOTIDE SEQUENCE</scope>
</reference>
<gene>
    <name evidence="2" type="ORF">METZ01_LOCUS393482</name>
</gene>
<sequence>MPNTSFINTSDHKMDITKVRALVGLFLCLCLVFSIWPGLMLINRVYPLVLGLPFVMAGITGIFLAIGVALFILETYENRARHPEVENTSQDQN</sequence>
<name>A0A382V3Y5_9ZZZZ</name>
<dbReference type="AlphaFoldDB" id="A0A382V3Y5"/>
<keyword evidence="1" id="KW-1133">Transmembrane helix</keyword>
<dbReference type="EMBL" id="UINC01148630">
    <property type="protein sequence ID" value="SVD40628.1"/>
    <property type="molecule type" value="Genomic_DNA"/>
</dbReference>
<keyword evidence="1" id="KW-0812">Transmembrane</keyword>
<evidence type="ECO:0000313" key="2">
    <source>
        <dbReference type="EMBL" id="SVD40628.1"/>
    </source>
</evidence>
<organism evidence="2">
    <name type="scientific">marine metagenome</name>
    <dbReference type="NCBI Taxonomy" id="408172"/>
    <lineage>
        <taxon>unclassified sequences</taxon>
        <taxon>metagenomes</taxon>
        <taxon>ecological metagenomes</taxon>
    </lineage>
</organism>